<evidence type="ECO:0000313" key="2">
    <source>
        <dbReference type="EMBL" id="OAN49953.1"/>
    </source>
</evidence>
<dbReference type="InterPro" id="IPR012347">
    <property type="entry name" value="Ferritin-like"/>
</dbReference>
<organism evidence="2 3">
    <name type="scientific">Paramagnetospirillum marisnigri</name>
    <dbReference type="NCBI Taxonomy" id="1285242"/>
    <lineage>
        <taxon>Bacteria</taxon>
        <taxon>Pseudomonadati</taxon>
        <taxon>Pseudomonadota</taxon>
        <taxon>Alphaproteobacteria</taxon>
        <taxon>Rhodospirillales</taxon>
        <taxon>Magnetospirillaceae</taxon>
        <taxon>Paramagnetospirillum</taxon>
    </lineage>
</organism>
<dbReference type="EMBL" id="LWQT01000056">
    <property type="protein sequence ID" value="OAN49953.1"/>
    <property type="molecule type" value="Genomic_DNA"/>
</dbReference>
<dbReference type="Proteomes" id="UP000078428">
    <property type="component" value="Unassembled WGS sequence"/>
</dbReference>
<dbReference type="OrthoDB" id="5765875at2"/>
<dbReference type="Gene3D" id="1.20.1260.10">
    <property type="match status" value="1"/>
</dbReference>
<comment type="caution">
    <text evidence="2">The sequence shown here is derived from an EMBL/GenBank/DDBJ whole genome shotgun (WGS) entry which is preliminary data.</text>
</comment>
<gene>
    <name evidence="2" type="ORF">A6A04_18545</name>
</gene>
<proteinExistence type="predicted"/>
<keyword evidence="3" id="KW-1185">Reference proteome</keyword>
<evidence type="ECO:0000256" key="1">
    <source>
        <dbReference type="SAM" id="MobiDB-lite"/>
    </source>
</evidence>
<accession>A0A178MN30</accession>
<sequence>MTSTAELFAIVRLMEESSAERYRELAEAFEISCNNLETAEAFRALAEGEDRHAAEFPAPVGPLGALKPWGEEDPEIADPGAVHYLMYPWHAYDLALRHEQETLAIFTALADATTIPEVKAEALRLVEREKGHMDRMRELRDIQPIPPDDWDEDDDPPNWEASD</sequence>
<evidence type="ECO:0000313" key="3">
    <source>
        <dbReference type="Proteomes" id="UP000078428"/>
    </source>
</evidence>
<dbReference type="SUPFAM" id="SSF47240">
    <property type="entry name" value="Ferritin-like"/>
    <property type="match status" value="1"/>
</dbReference>
<protein>
    <submittedName>
        <fullName evidence="2">Rubrerythrin family protein</fullName>
    </submittedName>
</protein>
<dbReference type="STRING" id="1285242.A6A04_18545"/>
<dbReference type="InterPro" id="IPR009078">
    <property type="entry name" value="Ferritin-like_SF"/>
</dbReference>
<name>A0A178MN30_9PROT</name>
<dbReference type="CDD" id="cd01045">
    <property type="entry name" value="Ferritin_like_AB"/>
    <property type="match status" value="1"/>
</dbReference>
<feature type="region of interest" description="Disordered" evidence="1">
    <location>
        <begin position="136"/>
        <end position="163"/>
    </location>
</feature>
<reference evidence="2 3" key="1">
    <citation type="submission" date="2016-04" db="EMBL/GenBank/DDBJ databases">
        <title>Draft genome sequence of freshwater magnetotactic bacteria Magnetospirillum marisnigri SP-1 and Magnetospirillum moscoviense BB-1.</title>
        <authorList>
            <person name="Koziaeva V."/>
            <person name="Dziuba M.V."/>
            <person name="Ivanov T.M."/>
            <person name="Kuznetsov B."/>
            <person name="Grouzdev D.S."/>
        </authorList>
    </citation>
    <scope>NUCLEOTIDE SEQUENCE [LARGE SCALE GENOMIC DNA]</scope>
    <source>
        <strain evidence="2 3">SP-1</strain>
    </source>
</reference>
<dbReference type="AlphaFoldDB" id="A0A178MN30"/>
<feature type="compositionally biased region" description="Acidic residues" evidence="1">
    <location>
        <begin position="148"/>
        <end position="163"/>
    </location>
</feature>